<dbReference type="PANTHER" id="PTHR36840:SF1">
    <property type="entry name" value="BLL5714 PROTEIN"/>
    <property type="match status" value="1"/>
</dbReference>
<dbReference type="Pfam" id="PF06772">
    <property type="entry name" value="LtrA"/>
    <property type="match status" value="1"/>
</dbReference>
<dbReference type="EMBL" id="JARXVC010000010">
    <property type="protein sequence ID" value="MDH6282513.1"/>
    <property type="molecule type" value="Genomic_DNA"/>
</dbReference>
<proteinExistence type="predicted"/>
<feature type="transmembrane region" description="Helical" evidence="1">
    <location>
        <begin position="206"/>
        <end position="225"/>
    </location>
</feature>
<dbReference type="PANTHER" id="PTHR36840">
    <property type="entry name" value="BLL5714 PROTEIN"/>
    <property type="match status" value="1"/>
</dbReference>
<feature type="transmembrane region" description="Helical" evidence="1">
    <location>
        <begin position="53"/>
        <end position="73"/>
    </location>
</feature>
<dbReference type="Proteomes" id="UP001160334">
    <property type="component" value="Unassembled WGS sequence"/>
</dbReference>
<feature type="transmembrane region" description="Helical" evidence="1">
    <location>
        <begin position="80"/>
        <end position="98"/>
    </location>
</feature>
<keyword evidence="1" id="KW-0472">Membrane</keyword>
<feature type="transmembrane region" description="Helical" evidence="1">
    <location>
        <begin position="163"/>
        <end position="185"/>
    </location>
</feature>
<reference evidence="2 3" key="1">
    <citation type="submission" date="2023-04" db="EMBL/GenBank/DDBJ databases">
        <title>Forest soil microbial communities from Buena Vista Peninsula, Colon Province, Panama.</title>
        <authorList>
            <person name="Bouskill N."/>
        </authorList>
    </citation>
    <scope>NUCLEOTIDE SEQUENCE [LARGE SCALE GENOMIC DNA]</scope>
    <source>
        <strain evidence="2 3">CFH S0262</strain>
    </source>
</reference>
<keyword evidence="3" id="KW-1185">Reference proteome</keyword>
<feature type="transmembrane region" description="Helical" evidence="1">
    <location>
        <begin position="339"/>
        <end position="355"/>
    </location>
</feature>
<feature type="transmembrane region" description="Helical" evidence="1">
    <location>
        <begin position="271"/>
        <end position="290"/>
    </location>
</feature>
<comment type="caution">
    <text evidence="2">The sequence shown here is derived from an EMBL/GenBank/DDBJ whole genome shotgun (WGS) entry which is preliminary data.</text>
</comment>
<keyword evidence="1" id="KW-0812">Transmembrane</keyword>
<dbReference type="RefSeq" id="WP_280761814.1">
    <property type="nucleotide sequence ID" value="NZ_JARXVC010000010.1"/>
</dbReference>
<name>A0ABT6MDW5_9NOCA</name>
<feature type="transmembrane region" description="Helical" evidence="1">
    <location>
        <begin position="310"/>
        <end position="327"/>
    </location>
</feature>
<organism evidence="2 3">
    <name type="scientific">Prescottella agglutinans</name>
    <dbReference type="NCBI Taxonomy" id="1644129"/>
    <lineage>
        <taxon>Bacteria</taxon>
        <taxon>Bacillati</taxon>
        <taxon>Actinomycetota</taxon>
        <taxon>Actinomycetes</taxon>
        <taxon>Mycobacteriales</taxon>
        <taxon>Nocardiaceae</taxon>
        <taxon>Prescottella</taxon>
    </lineage>
</organism>
<feature type="transmembrane region" description="Helical" evidence="1">
    <location>
        <begin position="141"/>
        <end position="157"/>
    </location>
</feature>
<sequence length="388" mass="42382">MTSRRSRSLRRGPEQQEVTPLELFFDLVYVFAIGQLSAHLLENLTWTGLAETVVLYVAVYAAWAHTAWASTLTDPRQPSVQVMVLLGMLLGLFMNASIPSAFSGWGWLFVTTYLLLQIGRTLWLLTAGLDPVMQRHLQRTLVWLMASAPLWIAGAALEHNARLILWGIATAIDLAGVLAAHPLPGKRIHSENVAFVAEHYFERTRLFFMIALGETILTTGLAISHAPLEPLTMFAGTVALIGTITLWWVYFRRSEPVARREVYYAADPVKVSRYAMYGLMVLVAGLLVIAVGDELVIANPAQPTDLTTNALLFGGPMLFFAAQSWYMRVVLGELPPSRPAAIIALVALGVATLPLPHYAAAVAATAVVLAVAVADGRRAAREESESPK</sequence>
<feature type="transmembrane region" description="Helical" evidence="1">
    <location>
        <begin position="104"/>
        <end position="129"/>
    </location>
</feature>
<evidence type="ECO:0000313" key="2">
    <source>
        <dbReference type="EMBL" id="MDH6282513.1"/>
    </source>
</evidence>
<evidence type="ECO:0000313" key="3">
    <source>
        <dbReference type="Proteomes" id="UP001160334"/>
    </source>
</evidence>
<feature type="transmembrane region" description="Helical" evidence="1">
    <location>
        <begin position="21"/>
        <end position="41"/>
    </location>
</feature>
<accession>A0ABT6MDW5</accession>
<protein>
    <submittedName>
        <fullName evidence="2">Low temperature requirement protein LtrA</fullName>
    </submittedName>
</protein>
<feature type="transmembrane region" description="Helical" evidence="1">
    <location>
        <begin position="231"/>
        <end position="250"/>
    </location>
</feature>
<gene>
    <name evidence="2" type="ORF">M2280_003744</name>
</gene>
<dbReference type="InterPro" id="IPR010640">
    <property type="entry name" value="Low_temperature_requirement_A"/>
</dbReference>
<evidence type="ECO:0000256" key="1">
    <source>
        <dbReference type="SAM" id="Phobius"/>
    </source>
</evidence>
<keyword evidence="1" id="KW-1133">Transmembrane helix</keyword>